<dbReference type="WBParaSite" id="PgE329_g001_t01">
    <property type="protein sequence ID" value="PgE329_g001_t01"/>
    <property type="gene ID" value="PgE329_g001"/>
</dbReference>
<dbReference type="AlphaFoldDB" id="A0A915A7P3"/>
<proteinExistence type="predicted"/>
<name>A0A915A7P3_PARUN</name>
<evidence type="ECO:0000256" key="1">
    <source>
        <dbReference type="SAM" id="MobiDB-lite"/>
    </source>
</evidence>
<feature type="region of interest" description="Disordered" evidence="1">
    <location>
        <begin position="24"/>
        <end position="46"/>
    </location>
</feature>
<feature type="chain" id="PRO_5036746805" evidence="2">
    <location>
        <begin position="22"/>
        <end position="46"/>
    </location>
</feature>
<evidence type="ECO:0000313" key="4">
    <source>
        <dbReference type="WBParaSite" id="PgE329_g001_t01"/>
    </source>
</evidence>
<reference evidence="4" key="1">
    <citation type="submission" date="2022-11" db="UniProtKB">
        <authorList>
            <consortium name="WormBaseParasite"/>
        </authorList>
    </citation>
    <scope>IDENTIFICATION</scope>
</reference>
<keyword evidence="3" id="KW-1185">Reference proteome</keyword>
<dbReference type="Proteomes" id="UP000887569">
    <property type="component" value="Unplaced"/>
</dbReference>
<accession>A0A915A7P3</accession>
<sequence length="46" mass="5196">MELHRSLLYLLLFMTTERLNGREVPSPSAHTAISGSSCEHKVAQRK</sequence>
<keyword evidence="2" id="KW-0732">Signal</keyword>
<organism evidence="3 4">
    <name type="scientific">Parascaris univalens</name>
    <name type="common">Nematode worm</name>
    <dbReference type="NCBI Taxonomy" id="6257"/>
    <lineage>
        <taxon>Eukaryota</taxon>
        <taxon>Metazoa</taxon>
        <taxon>Ecdysozoa</taxon>
        <taxon>Nematoda</taxon>
        <taxon>Chromadorea</taxon>
        <taxon>Rhabditida</taxon>
        <taxon>Spirurina</taxon>
        <taxon>Ascaridomorpha</taxon>
        <taxon>Ascaridoidea</taxon>
        <taxon>Ascarididae</taxon>
        <taxon>Parascaris</taxon>
    </lineage>
</organism>
<evidence type="ECO:0000256" key="2">
    <source>
        <dbReference type="SAM" id="SignalP"/>
    </source>
</evidence>
<protein>
    <submittedName>
        <fullName evidence="4">Uncharacterized protein</fullName>
    </submittedName>
</protein>
<feature type="compositionally biased region" description="Polar residues" evidence="1">
    <location>
        <begin position="28"/>
        <end position="37"/>
    </location>
</feature>
<evidence type="ECO:0000313" key="3">
    <source>
        <dbReference type="Proteomes" id="UP000887569"/>
    </source>
</evidence>
<feature type="signal peptide" evidence="2">
    <location>
        <begin position="1"/>
        <end position="21"/>
    </location>
</feature>